<proteinExistence type="predicted"/>
<dbReference type="EMBL" id="AZHW01000273">
    <property type="protein sequence ID" value="ETX01075.1"/>
    <property type="molecule type" value="Genomic_DNA"/>
</dbReference>
<evidence type="ECO:0008006" key="4">
    <source>
        <dbReference type="Google" id="ProtNLM"/>
    </source>
</evidence>
<reference evidence="2 3" key="1">
    <citation type="journal article" date="2014" name="Nature">
        <title>An environmental bacterial taxon with a large and distinct metabolic repertoire.</title>
        <authorList>
            <person name="Wilson M.C."/>
            <person name="Mori T."/>
            <person name="Ruckert C."/>
            <person name="Uria A.R."/>
            <person name="Helf M.J."/>
            <person name="Takada K."/>
            <person name="Gernert C."/>
            <person name="Steffens U.A."/>
            <person name="Heycke N."/>
            <person name="Schmitt S."/>
            <person name="Rinke C."/>
            <person name="Helfrich E.J."/>
            <person name="Brachmann A.O."/>
            <person name="Gurgui C."/>
            <person name="Wakimoto T."/>
            <person name="Kracht M."/>
            <person name="Crusemann M."/>
            <person name="Hentschel U."/>
            <person name="Abe I."/>
            <person name="Matsunaga S."/>
            <person name="Kalinowski J."/>
            <person name="Takeyama H."/>
            <person name="Piel J."/>
        </authorList>
    </citation>
    <scope>NUCLEOTIDE SEQUENCE [LARGE SCALE GENOMIC DNA]</scope>
    <source>
        <strain evidence="3">TSY1</strain>
    </source>
</reference>
<gene>
    <name evidence="2" type="ORF">ETSY1_08745</name>
</gene>
<keyword evidence="3" id="KW-1185">Reference proteome</keyword>
<name>W4LT83_ENTF1</name>
<dbReference type="AlphaFoldDB" id="W4LT83"/>
<evidence type="ECO:0000256" key="1">
    <source>
        <dbReference type="SAM" id="MobiDB-lite"/>
    </source>
</evidence>
<dbReference type="Pfam" id="PF06051">
    <property type="entry name" value="DUF928"/>
    <property type="match status" value="1"/>
</dbReference>
<sequence>MKIVKSNMWVWAAGLAFTMVVSSVGFEAEQRWRISAPSAHAQARNTEPSKALPRYVPPQFSSPTGRMGGGTRGLKTNTLKVSALAPDHIGLTGNDQPSLYWFLSQSTPLPVELTISASRAIEPLLETRLRPPLSSGIQRIKLSDYNVRLAPGVVYRWYVSVINDLEQRSRDVVTSGVIRRQETPQALRVRLAQADKSRTPHLYAEAGFWYDAVLAISELIDAAPRNMDLRQQRAALMEQVGLREAAAFDRQR</sequence>
<dbReference type="Proteomes" id="UP000019141">
    <property type="component" value="Unassembled WGS sequence"/>
</dbReference>
<dbReference type="InterPro" id="IPR010328">
    <property type="entry name" value="DUF928"/>
</dbReference>
<dbReference type="HOGENOM" id="CLU_061545_2_1_7"/>
<feature type="region of interest" description="Disordered" evidence="1">
    <location>
        <begin position="37"/>
        <end position="70"/>
    </location>
</feature>
<organism evidence="2 3">
    <name type="scientific">Entotheonella factor</name>
    <dbReference type="NCBI Taxonomy" id="1429438"/>
    <lineage>
        <taxon>Bacteria</taxon>
        <taxon>Pseudomonadati</taxon>
        <taxon>Nitrospinota/Tectimicrobiota group</taxon>
        <taxon>Candidatus Tectimicrobiota</taxon>
        <taxon>Candidatus Entotheonellia</taxon>
        <taxon>Candidatus Entotheonellales</taxon>
        <taxon>Candidatus Entotheonellaceae</taxon>
        <taxon>Candidatus Entotheonella</taxon>
    </lineage>
</organism>
<accession>W4LT83</accession>
<protein>
    <recommendedName>
        <fullName evidence="4">DUF928 domain-containing protein</fullName>
    </recommendedName>
</protein>
<evidence type="ECO:0000313" key="3">
    <source>
        <dbReference type="Proteomes" id="UP000019141"/>
    </source>
</evidence>
<comment type="caution">
    <text evidence="2">The sequence shown here is derived from an EMBL/GenBank/DDBJ whole genome shotgun (WGS) entry which is preliminary data.</text>
</comment>
<evidence type="ECO:0000313" key="2">
    <source>
        <dbReference type="EMBL" id="ETX01075.1"/>
    </source>
</evidence>